<sequence length="86" mass="10044">MDSCMSTYTKSRKGQEDIDLRHTGSIDVTRSLALWEFPHTRPHAGWWEHDVDPIKGCYQQHTTDNPDLLSLHLRDSTIAYKRDMDD</sequence>
<accession>A0AAJ8BQ14</accession>
<dbReference type="RefSeq" id="XP_059600838.1">
    <property type="nucleotide sequence ID" value="XM_059748165.1"/>
</dbReference>
<protein>
    <submittedName>
        <fullName evidence="1">Uncharacterized protein</fullName>
    </submittedName>
</protein>
<organism evidence="1">
    <name type="scientific">Aspergillus niger</name>
    <dbReference type="NCBI Taxonomy" id="5061"/>
    <lineage>
        <taxon>Eukaryota</taxon>
        <taxon>Fungi</taxon>
        <taxon>Dikarya</taxon>
        <taxon>Ascomycota</taxon>
        <taxon>Pezizomycotina</taxon>
        <taxon>Eurotiomycetes</taxon>
        <taxon>Eurotiomycetidae</taxon>
        <taxon>Eurotiales</taxon>
        <taxon>Aspergillaceae</taxon>
        <taxon>Aspergillus</taxon>
        <taxon>Aspergillus subgen. Circumdati</taxon>
    </lineage>
</organism>
<name>A0AAJ8BQ14_ASPNG</name>
<proteinExistence type="predicted"/>
<dbReference type="VEuPathDB" id="FungiDB:An07g00460"/>
<dbReference type="AlphaFoldDB" id="A0AAJ8BQ14"/>
<reference evidence="1" key="1">
    <citation type="submission" date="2025-02" db="EMBL/GenBank/DDBJ databases">
        <authorList>
            <consortium name="NCBI Genome Project"/>
        </authorList>
    </citation>
    <scope>NUCLEOTIDE SEQUENCE</scope>
</reference>
<gene>
    <name evidence="1" type="ORF">An07g00460</name>
</gene>
<dbReference type="GeneID" id="84591243"/>
<dbReference type="KEGG" id="ang:An07g00460"/>
<reference evidence="1" key="2">
    <citation type="submission" date="2025-08" db="UniProtKB">
        <authorList>
            <consortium name="RefSeq"/>
        </authorList>
    </citation>
    <scope>IDENTIFICATION</scope>
</reference>
<evidence type="ECO:0000313" key="1">
    <source>
        <dbReference type="RefSeq" id="XP_059600838.1"/>
    </source>
</evidence>